<dbReference type="RefSeq" id="WP_184210508.1">
    <property type="nucleotide sequence ID" value="NZ_JACHIF010000007.1"/>
</dbReference>
<organism evidence="2 3">
    <name type="scientific">Prosthecobacter dejongeii</name>
    <dbReference type="NCBI Taxonomy" id="48465"/>
    <lineage>
        <taxon>Bacteria</taxon>
        <taxon>Pseudomonadati</taxon>
        <taxon>Verrucomicrobiota</taxon>
        <taxon>Verrucomicrobiia</taxon>
        <taxon>Verrucomicrobiales</taxon>
        <taxon>Verrucomicrobiaceae</taxon>
        <taxon>Prosthecobacter</taxon>
    </lineage>
</organism>
<comment type="caution">
    <text evidence="2">The sequence shown here is derived from an EMBL/GenBank/DDBJ whole genome shotgun (WGS) entry which is preliminary data.</text>
</comment>
<protein>
    <submittedName>
        <fullName evidence="2">Uncharacterized protein</fullName>
    </submittedName>
</protein>
<evidence type="ECO:0000313" key="2">
    <source>
        <dbReference type="EMBL" id="MBB5039098.1"/>
    </source>
</evidence>
<gene>
    <name evidence="2" type="ORF">HNQ64_003367</name>
</gene>
<dbReference type="Proteomes" id="UP000534294">
    <property type="component" value="Unassembled WGS sequence"/>
</dbReference>
<dbReference type="AlphaFoldDB" id="A0A7W7YMT6"/>
<evidence type="ECO:0000256" key="1">
    <source>
        <dbReference type="SAM" id="SignalP"/>
    </source>
</evidence>
<evidence type="ECO:0000313" key="3">
    <source>
        <dbReference type="Proteomes" id="UP000534294"/>
    </source>
</evidence>
<feature type="signal peptide" evidence="1">
    <location>
        <begin position="1"/>
        <end position="20"/>
    </location>
</feature>
<name>A0A7W7YMT6_9BACT</name>
<sequence length="175" mass="18330">MKRLLTALALLSLATTSLRAEEGKVSAGNLSFTLPSNLWTAVPTSSPMRAATLQITVEGTDKPLEAVFYYFGSGQGGDTKANIDRWLGQFESPPTSSTEELDANGTKVSLVTATGTYMDGAMFGPKTAKADYTLLGAIIPGPDAPIFIKLTGPKAAVAKITADFKKLAVSPFPAN</sequence>
<keyword evidence="1" id="KW-0732">Signal</keyword>
<reference evidence="2 3" key="1">
    <citation type="submission" date="2020-08" db="EMBL/GenBank/DDBJ databases">
        <title>Genomic Encyclopedia of Type Strains, Phase IV (KMG-IV): sequencing the most valuable type-strain genomes for metagenomic binning, comparative biology and taxonomic classification.</title>
        <authorList>
            <person name="Goeker M."/>
        </authorList>
    </citation>
    <scope>NUCLEOTIDE SEQUENCE [LARGE SCALE GENOMIC DNA]</scope>
    <source>
        <strain evidence="2 3">DSM 12251</strain>
    </source>
</reference>
<dbReference type="EMBL" id="JACHIF010000007">
    <property type="protein sequence ID" value="MBB5039098.1"/>
    <property type="molecule type" value="Genomic_DNA"/>
</dbReference>
<proteinExistence type="predicted"/>
<feature type="chain" id="PRO_5030832574" evidence="1">
    <location>
        <begin position="21"/>
        <end position="175"/>
    </location>
</feature>
<keyword evidence="3" id="KW-1185">Reference proteome</keyword>
<accession>A0A7W7YMT6</accession>